<dbReference type="GO" id="GO:0015171">
    <property type="term" value="F:amino acid transmembrane transporter activity"/>
    <property type="evidence" value="ECO:0007669"/>
    <property type="project" value="TreeGrafter"/>
</dbReference>
<keyword evidence="7 9" id="KW-0472">Membrane</keyword>
<dbReference type="GO" id="GO:0004521">
    <property type="term" value="F:RNA endonuclease activity"/>
    <property type="evidence" value="ECO:0007669"/>
    <property type="project" value="InterPro"/>
</dbReference>
<comment type="subcellular location">
    <subcellularLocation>
        <location evidence="1">Membrane</location>
        <topology evidence="1">Multi-pass membrane protein</topology>
    </subcellularLocation>
</comment>
<evidence type="ECO:0000259" key="10">
    <source>
        <dbReference type="Pfam" id="PF00107"/>
    </source>
</evidence>
<dbReference type="InterPro" id="IPR011032">
    <property type="entry name" value="GroES-like_sf"/>
</dbReference>
<dbReference type="GO" id="GO:0016020">
    <property type="term" value="C:membrane"/>
    <property type="evidence" value="ECO:0007669"/>
    <property type="project" value="UniProtKB-SubCell"/>
</dbReference>
<feature type="transmembrane region" description="Helical" evidence="9">
    <location>
        <begin position="232"/>
        <end position="253"/>
    </location>
</feature>
<feature type="transmembrane region" description="Helical" evidence="9">
    <location>
        <begin position="435"/>
        <end position="455"/>
    </location>
</feature>
<dbReference type="Pfam" id="PF00545">
    <property type="entry name" value="Ribonuclease"/>
    <property type="match status" value="1"/>
</dbReference>
<evidence type="ECO:0000256" key="3">
    <source>
        <dbReference type="ARBA" id="ARBA00022692"/>
    </source>
</evidence>
<feature type="compositionally biased region" description="Polar residues" evidence="8">
    <location>
        <begin position="1"/>
        <end position="16"/>
    </location>
</feature>
<dbReference type="Proteomes" id="UP000325780">
    <property type="component" value="Unassembled WGS sequence"/>
</dbReference>
<evidence type="ECO:0000256" key="8">
    <source>
        <dbReference type="SAM" id="MobiDB-lite"/>
    </source>
</evidence>
<organism evidence="12 13">
    <name type="scientific">Aspergillus avenaceus</name>
    <dbReference type="NCBI Taxonomy" id="36643"/>
    <lineage>
        <taxon>Eukaryota</taxon>
        <taxon>Fungi</taxon>
        <taxon>Dikarya</taxon>
        <taxon>Ascomycota</taxon>
        <taxon>Pezizomycotina</taxon>
        <taxon>Eurotiomycetes</taxon>
        <taxon>Eurotiomycetidae</taxon>
        <taxon>Eurotiales</taxon>
        <taxon>Aspergillaceae</taxon>
        <taxon>Aspergillus</taxon>
        <taxon>Aspergillus subgen. Circumdati</taxon>
    </lineage>
</organism>
<dbReference type="InterPro" id="IPR000026">
    <property type="entry name" value="N1-like"/>
</dbReference>
<dbReference type="Gene3D" id="3.90.180.10">
    <property type="entry name" value="Medium-chain alcohol dehydrogenases, catalytic domain"/>
    <property type="match status" value="2"/>
</dbReference>
<feature type="transmembrane region" description="Helical" evidence="9">
    <location>
        <begin position="92"/>
        <end position="113"/>
    </location>
</feature>
<feature type="transmembrane region" description="Helical" evidence="9">
    <location>
        <begin position="285"/>
        <end position="305"/>
    </location>
</feature>
<dbReference type="InterPro" id="IPR050524">
    <property type="entry name" value="APC_YAT"/>
</dbReference>
<feature type="region of interest" description="Disordered" evidence="8">
    <location>
        <begin position="1"/>
        <end position="32"/>
    </location>
</feature>
<dbReference type="SUPFAM" id="SSF50129">
    <property type="entry name" value="GroES-like"/>
    <property type="match status" value="1"/>
</dbReference>
<evidence type="ECO:0000313" key="12">
    <source>
        <dbReference type="EMBL" id="KAE8153576.1"/>
    </source>
</evidence>
<name>A0A5N6U4Q2_ASPAV</name>
<dbReference type="InterPro" id="IPR013149">
    <property type="entry name" value="ADH-like_C"/>
</dbReference>
<feature type="transmembrane region" description="Helical" evidence="9">
    <location>
        <begin position="330"/>
        <end position="350"/>
    </location>
</feature>
<evidence type="ECO:0000256" key="7">
    <source>
        <dbReference type="ARBA" id="ARBA00023136"/>
    </source>
</evidence>
<sequence>MTANPSKNDTIMYQTRSDVDEENSRGDTGTIDPLEAPLKRRLKSRHLQMIAIGGQQSLGELATAIPVSGSFTEYAQRFVDDSLAFGLGWAYWYLWVTILASEYNAISLVIGYWTDTVPQWGWILIFWFLFLGLSNLGVLAYGEMEFWLSLIKVLALIAFFILAICISTGGVGPGPIGFRYWHDPGAFADSINGVARTFVVAGTLYAGTEMVGVTAGESANPQKAVPTAIKQVFWRILIFYIGTFFFLGILLPYNHPKLLSSSSDAASSPLTISLTDAGILPAAHLINALIVTSVISAGNGSLYVASRTMLFMARNGKAPRFIGRTNSRGVPWAALIFSNVFTCIVFLTLSSSAGRIYSALITLAGVATFVVWSVICISHIRFRKAMAVQGDDPSRLPFRAALYPYGTYFALGATIFLVFFQGYTAFLNPFSVEDFIINYILLPVFAVLVVGYKIWNKTKIVKLEEMDIWTGRRAAVVDNTAKTATWNHSDLHNISGELPMSTNVPGHEGIGRVVQCRGVLMATEYIVSPAEFVSIIPEELAPEAVAPLLCAGLTMYGALNKLQKFCNKGDWVVIMGAGGGLGHLATKKDICMKSGAAEFIDFREDVKSRVHDLTDGVGAHAVVVSVGLESAYEQAVQLLRPVGTLVCVGLPRPDYHLPISPIHCVDRGLHVVGSCVGTEEEMQALLRMAVDKRVSTYYQVFEFSDINKLLTLATLLTTTLALPSLTPRADCAYTCGSNCYTSSAVSAAQSAGYELHSSGETVGSNSYPHKYNNYEGFDFPVSGTYYEWPILSSGSIYDGGSPGADRVVFNKNNKLAGLITHTGASGNNFVACD</sequence>
<gene>
    <name evidence="12" type="ORF">BDV25DRAFT_127092</name>
</gene>
<evidence type="ECO:0000256" key="1">
    <source>
        <dbReference type="ARBA" id="ARBA00004141"/>
    </source>
</evidence>
<dbReference type="EMBL" id="ML742037">
    <property type="protein sequence ID" value="KAE8153576.1"/>
    <property type="molecule type" value="Genomic_DNA"/>
</dbReference>
<keyword evidence="4" id="KW-0540">Nuclease</keyword>
<dbReference type="InterPro" id="IPR016191">
    <property type="entry name" value="Ribonuclease/ribotoxin"/>
</dbReference>
<dbReference type="FunFam" id="1.20.1740.10:FF:000001">
    <property type="entry name" value="Amino acid permease"/>
    <property type="match status" value="1"/>
</dbReference>
<evidence type="ECO:0000313" key="13">
    <source>
        <dbReference type="Proteomes" id="UP000325780"/>
    </source>
</evidence>
<dbReference type="Gene3D" id="1.20.1740.10">
    <property type="entry name" value="Amino acid/polyamine transporter I"/>
    <property type="match status" value="1"/>
</dbReference>
<keyword evidence="3 9" id="KW-0812">Transmembrane</keyword>
<feature type="transmembrane region" description="Helical" evidence="9">
    <location>
        <begin position="356"/>
        <end position="380"/>
    </location>
</feature>
<evidence type="ECO:0000256" key="2">
    <source>
        <dbReference type="ARBA" id="ARBA00022448"/>
    </source>
</evidence>
<feature type="domain" description="Amino acid permease/ SLC12A" evidence="11">
    <location>
        <begin position="56"/>
        <end position="463"/>
    </location>
</feature>
<keyword evidence="6 9" id="KW-1133">Transmembrane helix</keyword>
<dbReference type="PANTHER" id="PTHR43341">
    <property type="entry name" value="AMINO ACID PERMEASE"/>
    <property type="match status" value="1"/>
</dbReference>
<evidence type="ECO:0000259" key="11">
    <source>
        <dbReference type="Pfam" id="PF00324"/>
    </source>
</evidence>
<proteinExistence type="predicted"/>
<feature type="domain" description="Alcohol dehydrogenase-like C-terminal" evidence="10">
    <location>
        <begin position="585"/>
        <end position="689"/>
    </location>
</feature>
<keyword evidence="5" id="KW-0378">Hydrolase</keyword>
<dbReference type="AlphaFoldDB" id="A0A5N6U4Q2"/>
<feature type="transmembrane region" description="Helical" evidence="9">
    <location>
        <begin position="147"/>
        <end position="171"/>
    </location>
</feature>
<protein>
    <submittedName>
        <fullName evidence="12">Amino acid permease-domain-containing protein</fullName>
    </submittedName>
</protein>
<dbReference type="SUPFAM" id="SSF53933">
    <property type="entry name" value="Microbial ribonucleases"/>
    <property type="match status" value="1"/>
</dbReference>
<dbReference type="InterPro" id="IPR036291">
    <property type="entry name" value="NAD(P)-bd_dom_sf"/>
</dbReference>
<keyword evidence="2" id="KW-0813">Transport</keyword>
<dbReference type="Gene3D" id="3.10.450.30">
    <property type="entry name" value="Microbial ribonucleases"/>
    <property type="match status" value="1"/>
</dbReference>
<dbReference type="GO" id="GO:0016787">
    <property type="term" value="F:hydrolase activity"/>
    <property type="evidence" value="ECO:0007669"/>
    <property type="project" value="UniProtKB-KW"/>
</dbReference>
<reference evidence="12 13" key="1">
    <citation type="submission" date="2019-04" db="EMBL/GenBank/DDBJ databases">
        <title>Friends and foes A comparative genomics study of 23 Aspergillus species from section Flavi.</title>
        <authorList>
            <consortium name="DOE Joint Genome Institute"/>
            <person name="Kjaerbolling I."/>
            <person name="Vesth T."/>
            <person name="Frisvad J.C."/>
            <person name="Nybo J.L."/>
            <person name="Theobald S."/>
            <person name="Kildgaard S."/>
            <person name="Isbrandt T."/>
            <person name="Kuo A."/>
            <person name="Sato A."/>
            <person name="Lyhne E.K."/>
            <person name="Kogle M.E."/>
            <person name="Wiebenga A."/>
            <person name="Kun R.S."/>
            <person name="Lubbers R.J."/>
            <person name="Makela M.R."/>
            <person name="Barry K."/>
            <person name="Chovatia M."/>
            <person name="Clum A."/>
            <person name="Daum C."/>
            <person name="Haridas S."/>
            <person name="He G."/>
            <person name="LaButti K."/>
            <person name="Lipzen A."/>
            <person name="Mondo S."/>
            <person name="Riley R."/>
            <person name="Salamov A."/>
            <person name="Simmons B.A."/>
            <person name="Magnuson J.K."/>
            <person name="Henrissat B."/>
            <person name="Mortensen U.H."/>
            <person name="Larsen T.O."/>
            <person name="Devries R.P."/>
            <person name="Grigoriev I.V."/>
            <person name="Machida M."/>
            <person name="Baker S.E."/>
            <person name="Andersen M.R."/>
        </authorList>
    </citation>
    <scope>NUCLEOTIDE SEQUENCE [LARGE SCALE GENOMIC DNA]</scope>
    <source>
        <strain evidence="12 13">IBT 18842</strain>
    </source>
</reference>
<dbReference type="InterPro" id="IPR004841">
    <property type="entry name" value="AA-permease/SLC12A_dom"/>
</dbReference>
<dbReference type="SUPFAM" id="SSF51735">
    <property type="entry name" value="NAD(P)-binding Rossmann-fold domains"/>
    <property type="match status" value="1"/>
</dbReference>
<feature type="transmembrane region" description="Helical" evidence="9">
    <location>
        <begin position="401"/>
        <end position="423"/>
    </location>
</feature>
<dbReference type="CDD" id="cd00606">
    <property type="entry name" value="fungal_RNase"/>
    <property type="match status" value="1"/>
</dbReference>
<dbReference type="PANTHER" id="PTHR43341:SF26">
    <property type="entry name" value="GENERAL AMINO ACID PERMEASE AGP3"/>
    <property type="match status" value="1"/>
</dbReference>
<accession>A0A5N6U4Q2</accession>
<dbReference type="Gene3D" id="3.40.50.720">
    <property type="entry name" value="NAD(P)-binding Rossmann-like Domain"/>
    <property type="match status" value="2"/>
</dbReference>
<feature type="transmembrane region" description="Helical" evidence="9">
    <location>
        <begin position="120"/>
        <end position="141"/>
    </location>
</feature>
<evidence type="ECO:0000256" key="5">
    <source>
        <dbReference type="ARBA" id="ARBA00022801"/>
    </source>
</evidence>
<evidence type="ECO:0000256" key="6">
    <source>
        <dbReference type="ARBA" id="ARBA00022989"/>
    </source>
</evidence>
<dbReference type="OrthoDB" id="3900342at2759"/>
<keyword evidence="13" id="KW-1185">Reference proteome</keyword>
<dbReference type="GO" id="GO:0003723">
    <property type="term" value="F:RNA binding"/>
    <property type="evidence" value="ECO:0007669"/>
    <property type="project" value="InterPro"/>
</dbReference>
<evidence type="ECO:0000256" key="4">
    <source>
        <dbReference type="ARBA" id="ARBA00022722"/>
    </source>
</evidence>
<dbReference type="Pfam" id="PF00107">
    <property type="entry name" value="ADH_zinc_N"/>
    <property type="match status" value="1"/>
</dbReference>
<dbReference type="Pfam" id="PF00324">
    <property type="entry name" value="AA_permease"/>
    <property type="match status" value="1"/>
</dbReference>
<evidence type="ECO:0000256" key="9">
    <source>
        <dbReference type="SAM" id="Phobius"/>
    </source>
</evidence>